<dbReference type="Pfam" id="PF19728">
    <property type="entry name" value="DUF6220"/>
    <property type="match status" value="1"/>
</dbReference>
<name>A0ABP8DPY4_9ACTN</name>
<keyword evidence="1" id="KW-1133">Transmembrane helix</keyword>
<accession>A0ABP8DPY4</accession>
<keyword evidence="3" id="KW-1185">Reference proteome</keyword>
<feature type="transmembrane region" description="Helical" evidence="1">
    <location>
        <begin position="42"/>
        <end position="61"/>
    </location>
</feature>
<keyword evidence="1" id="KW-0812">Transmembrane</keyword>
<evidence type="ECO:0000313" key="3">
    <source>
        <dbReference type="Proteomes" id="UP001500620"/>
    </source>
</evidence>
<dbReference type="Proteomes" id="UP001500620">
    <property type="component" value="Unassembled WGS sequence"/>
</dbReference>
<dbReference type="EMBL" id="BAABAT010000046">
    <property type="protein sequence ID" value="GAA4261484.1"/>
    <property type="molecule type" value="Genomic_DNA"/>
</dbReference>
<keyword evidence="1" id="KW-0472">Membrane</keyword>
<protein>
    <recommendedName>
        <fullName evidence="4">Integral membrane protein</fullName>
    </recommendedName>
</protein>
<proteinExistence type="predicted"/>
<dbReference type="RefSeq" id="WP_345138391.1">
    <property type="nucleotide sequence ID" value="NZ_BAABAT010000046.1"/>
</dbReference>
<dbReference type="InterPro" id="IPR046192">
    <property type="entry name" value="DUF6220"/>
</dbReference>
<evidence type="ECO:0008006" key="4">
    <source>
        <dbReference type="Google" id="ProtNLM"/>
    </source>
</evidence>
<gene>
    <name evidence="2" type="ORF">GCM10022255_094250</name>
</gene>
<sequence>MRKAFAGLAALFLLAVVVQFFLAASGAFNTAPNDESFRPHRTLGYVIFLLAVVLVIVAALARMSGRLIGMAGLVAGLVVVQVLIAALARAFDTGDITTTAGQLIFGLHAVNGLAIVAVSARILRQARALASRPVAGPAPTAS</sequence>
<evidence type="ECO:0000256" key="1">
    <source>
        <dbReference type="SAM" id="Phobius"/>
    </source>
</evidence>
<evidence type="ECO:0000313" key="2">
    <source>
        <dbReference type="EMBL" id="GAA4261484.1"/>
    </source>
</evidence>
<feature type="transmembrane region" description="Helical" evidence="1">
    <location>
        <begin position="68"/>
        <end position="91"/>
    </location>
</feature>
<reference evidence="3" key="1">
    <citation type="journal article" date="2019" name="Int. J. Syst. Evol. Microbiol.">
        <title>The Global Catalogue of Microorganisms (GCM) 10K type strain sequencing project: providing services to taxonomists for standard genome sequencing and annotation.</title>
        <authorList>
            <consortium name="The Broad Institute Genomics Platform"/>
            <consortium name="The Broad Institute Genome Sequencing Center for Infectious Disease"/>
            <person name="Wu L."/>
            <person name="Ma J."/>
        </authorList>
    </citation>
    <scope>NUCLEOTIDE SEQUENCE [LARGE SCALE GENOMIC DNA]</scope>
    <source>
        <strain evidence="3">JCM 17441</strain>
    </source>
</reference>
<feature type="transmembrane region" description="Helical" evidence="1">
    <location>
        <begin position="103"/>
        <end position="123"/>
    </location>
</feature>
<comment type="caution">
    <text evidence="2">The sequence shown here is derived from an EMBL/GenBank/DDBJ whole genome shotgun (WGS) entry which is preliminary data.</text>
</comment>
<organism evidence="2 3">
    <name type="scientific">Dactylosporangium darangshiense</name>
    <dbReference type="NCBI Taxonomy" id="579108"/>
    <lineage>
        <taxon>Bacteria</taxon>
        <taxon>Bacillati</taxon>
        <taxon>Actinomycetota</taxon>
        <taxon>Actinomycetes</taxon>
        <taxon>Micromonosporales</taxon>
        <taxon>Micromonosporaceae</taxon>
        <taxon>Dactylosporangium</taxon>
    </lineage>
</organism>